<organism evidence="3 4">
    <name type="scientific">Musa troglodytarum</name>
    <name type="common">fe'i banana</name>
    <dbReference type="NCBI Taxonomy" id="320322"/>
    <lineage>
        <taxon>Eukaryota</taxon>
        <taxon>Viridiplantae</taxon>
        <taxon>Streptophyta</taxon>
        <taxon>Embryophyta</taxon>
        <taxon>Tracheophyta</taxon>
        <taxon>Spermatophyta</taxon>
        <taxon>Magnoliopsida</taxon>
        <taxon>Liliopsida</taxon>
        <taxon>Zingiberales</taxon>
        <taxon>Musaceae</taxon>
        <taxon>Musa</taxon>
    </lineage>
</organism>
<feature type="region of interest" description="Disordered" evidence="1">
    <location>
        <begin position="1"/>
        <end position="22"/>
    </location>
</feature>
<evidence type="ECO:0000313" key="3">
    <source>
        <dbReference type="EMBL" id="URD83030.1"/>
    </source>
</evidence>
<keyword evidence="2" id="KW-1133">Transmembrane helix</keyword>
<gene>
    <name evidence="3" type="ORF">MUK42_35087</name>
</gene>
<sequence>MWSVFRAPIDPADDEQPPDVEQGLPAEASLEDQLASCDAECRSLRDQLVATDETLRRARSGPSWNRQVKQCEDSKVEMAKIKEKLTKECEDCEAQVRTRRALVSFLPIATTNPILFVLQFSFLVLSVLCSALPYVDHFLLIFPSMLQPSNPVPVDRRSRKLDHT</sequence>
<keyword evidence="2" id="KW-0472">Membrane</keyword>
<keyword evidence="2" id="KW-0812">Transmembrane</keyword>
<feature type="transmembrane region" description="Helical" evidence="2">
    <location>
        <begin position="114"/>
        <end position="135"/>
    </location>
</feature>
<keyword evidence="4" id="KW-1185">Reference proteome</keyword>
<proteinExistence type="predicted"/>
<name>A0A9E7EUS6_9LILI</name>
<evidence type="ECO:0000256" key="1">
    <source>
        <dbReference type="SAM" id="MobiDB-lite"/>
    </source>
</evidence>
<dbReference type="AlphaFoldDB" id="A0A9E7EUS6"/>
<reference evidence="3" key="1">
    <citation type="submission" date="2022-05" db="EMBL/GenBank/DDBJ databases">
        <title>The Musa troglodytarum L. genome provides insights into the mechanism of non-climacteric behaviour and enrichment of carotenoids.</title>
        <authorList>
            <person name="Wang J."/>
        </authorList>
    </citation>
    <scope>NUCLEOTIDE SEQUENCE</scope>
    <source>
        <tissue evidence="3">Leaf</tissue>
    </source>
</reference>
<dbReference type="EMBL" id="CP097503">
    <property type="protein sequence ID" value="URD83030.1"/>
    <property type="molecule type" value="Genomic_DNA"/>
</dbReference>
<evidence type="ECO:0000256" key="2">
    <source>
        <dbReference type="SAM" id="Phobius"/>
    </source>
</evidence>
<accession>A0A9E7EUS6</accession>
<protein>
    <submittedName>
        <fullName evidence="3">Uncharacterized protein</fullName>
    </submittedName>
</protein>
<evidence type="ECO:0000313" key="4">
    <source>
        <dbReference type="Proteomes" id="UP001055439"/>
    </source>
</evidence>
<dbReference type="Proteomes" id="UP001055439">
    <property type="component" value="Chromosome 10"/>
</dbReference>